<dbReference type="Gene3D" id="3.20.20.70">
    <property type="entry name" value="Aldolase class I"/>
    <property type="match status" value="1"/>
</dbReference>
<dbReference type="GO" id="GO:0008615">
    <property type="term" value="P:pyridoxine biosynthetic process"/>
    <property type="evidence" value="ECO:0007669"/>
    <property type="project" value="TreeGrafter"/>
</dbReference>
<keyword evidence="5" id="KW-0456">Lyase</keyword>
<feature type="domain" description="PdxS/SNZ N-terminal" evidence="9">
    <location>
        <begin position="14"/>
        <end position="215"/>
    </location>
</feature>
<evidence type="ECO:0000259" key="9">
    <source>
        <dbReference type="Pfam" id="PF01680"/>
    </source>
</evidence>
<comment type="catalytic activity">
    <reaction evidence="7">
        <text>aldehydo-D-ribose 5-phosphate + D-glyceraldehyde 3-phosphate + L-glutamine = pyridoxal 5'-phosphate + L-glutamate + phosphate + 3 H2O + H(+)</text>
        <dbReference type="Rhea" id="RHEA:31507"/>
        <dbReference type="ChEBI" id="CHEBI:15377"/>
        <dbReference type="ChEBI" id="CHEBI:15378"/>
        <dbReference type="ChEBI" id="CHEBI:29985"/>
        <dbReference type="ChEBI" id="CHEBI:43474"/>
        <dbReference type="ChEBI" id="CHEBI:58273"/>
        <dbReference type="ChEBI" id="CHEBI:58359"/>
        <dbReference type="ChEBI" id="CHEBI:59776"/>
        <dbReference type="ChEBI" id="CHEBI:597326"/>
        <dbReference type="EC" id="4.3.3.6"/>
    </reaction>
</comment>
<evidence type="ECO:0000256" key="6">
    <source>
        <dbReference type="ARBA" id="ARBA00023270"/>
    </source>
</evidence>
<evidence type="ECO:0000256" key="3">
    <source>
        <dbReference type="ARBA" id="ARBA00012084"/>
    </source>
</evidence>
<comment type="similarity">
    <text evidence="2 8">Belongs to the PdxS/SNZ family.</text>
</comment>
<dbReference type="AlphaFoldDB" id="A0A9W8IAX4"/>
<dbReference type="InterPro" id="IPR033755">
    <property type="entry name" value="PdxS/SNZ_N"/>
</dbReference>
<dbReference type="SUPFAM" id="SSF51366">
    <property type="entry name" value="Ribulose-phoshate binding barrel"/>
    <property type="match status" value="1"/>
</dbReference>
<evidence type="ECO:0000256" key="7">
    <source>
        <dbReference type="ARBA" id="ARBA00047992"/>
    </source>
</evidence>
<evidence type="ECO:0000256" key="2">
    <source>
        <dbReference type="ARBA" id="ARBA00007281"/>
    </source>
</evidence>
<dbReference type="GO" id="GO:0036381">
    <property type="term" value="F:pyridoxal 5'-phosphate synthase (glutamine hydrolysing) activity"/>
    <property type="evidence" value="ECO:0007669"/>
    <property type="project" value="UniProtKB-EC"/>
</dbReference>
<organism evidence="10 11">
    <name type="scientific">Coemansia brasiliensis</name>
    <dbReference type="NCBI Taxonomy" id="2650707"/>
    <lineage>
        <taxon>Eukaryota</taxon>
        <taxon>Fungi</taxon>
        <taxon>Fungi incertae sedis</taxon>
        <taxon>Zoopagomycota</taxon>
        <taxon>Kickxellomycotina</taxon>
        <taxon>Kickxellomycetes</taxon>
        <taxon>Kickxellales</taxon>
        <taxon>Kickxellaceae</taxon>
        <taxon>Coemansia</taxon>
    </lineage>
</organism>
<dbReference type="PANTHER" id="PTHR31829">
    <property type="entry name" value="PYRIDOXAL 5'-PHOSPHATE SYNTHASE SUBUNIT SNZ1-RELATED"/>
    <property type="match status" value="1"/>
</dbReference>
<evidence type="ECO:0000256" key="5">
    <source>
        <dbReference type="ARBA" id="ARBA00023239"/>
    </source>
</evidence>
<dbReference type="PROSITE" id="PS51129">
    <property type="entry name" value="PDXS_SNZ_2"/>
    <property type="match status" value="1"/>
</dbReference>
<dbReference type="InterPro" id="IPR001852">
    <property type="entry name" value="PdxS/SNZ"/>
</dbReference>
<dbReference type="OrthoDB" id="1660966at2759"/>
<dbReference type="EMBL" id="JANBUW010000540">
    <property type="protein sequence ID" value="KAJ2846434.1"/>
    <property type="molecule type" value="Genomic_DNA"/>
</dbReference>
<accession>A0A9W8IAX4</accession>
<name>A0A9W8IAX4_9FUNG</name>
<dbReference type="Proteomes" id="UP001139887">
    <property type="component" value="Unassembled WGS sequence"/>
</dbReference>
<keyword evidence="4" id="KW-0663">Pyridoxal phosphate</keyword>
<evidence type="ECO:0000256" key="8">
    <source>
        <dbReference type="PROSITE-ProRule" id="PRU00481"/>
    </source>
</evidence>
<dbReference type="GO" id="GO:0006520">
    <property type="term" value="P:amino acid metabolic process"/>
    <property type="evidence" value="ECO:0007669"/>
    <property type="project" value="TreeGrafter"/>
</dbReference>
<comment type="pathway">
    <text evidence="1">Cofactor biosynthesis; pyridoxal 5'-phosphate biosynthesis.</text>
</comment>
<dbReference type="GO" id="GO:0042823">
    <property type="term" value="P:pyridoxal phosphate biosynthetic process"/>
    <property type="evidence" value="ECO:0007669"/>
    <property type="project" value="InterPro"/>
</dbReference>
<comment type="caution">
    <text evidence="10">The sequence shown here is derived from an EMBL/GenBank/DDBJ whole genome shotgun (WGS) entry which is preliminary data.</text>
</comment>
<evidence type="ECO:0000256" key="1">
    <source>
        <dbReference type="ARBA" id="ARBA00004737"/>
    </source>
</evidence>
<evidence type="ECO:0000256" key="4">
    <source>
        <dbReference type="ARBA" id="ARBA00022898"/>
    </source>
</evidence>
<dbReference type="EC" id="4.3.3.6" evidence="3"/>
<dbReference type="InterPro" id="IPR013785">
    <property type="entry name" value="Aldolase_TIM"/>
</dbReference>
<keyword evidence="6" id="KW-0704">Schiff base</keyword>
<dbReference type="InterPro" id="IPR011060">
    <property type="entry name" value="RibuloseP-bd_barrel"/>
</dbReference>
<keyword evidence="11" id="KW-1185">Reference proteome</keyword>
<dbReference type="PANTHER" id="PTHR31829:SF0">
    <property type="entry name" value="PYRIDOXAL 5'-PHOSPHATE SYNTHASE SUBUNIT SNZ1-RELATED"/>
    <property type="match status" value="1"/>
</dbReference>
<gene>
    <name evidence="10" type="ORF">IWW36_004356</name>
</gene>
<protein>
    <recommendedName>
        <fullName evidence="3">pyridoxal 5'-phosphate synthase (glutamine hydrolyzing)</fullName>
        <ecNumber evidence="3">4.3.3.6</ecNumber>
    </recommendedName>
</protein>
<dbReference type="Pfam" id="PF01680">
    <property type="entry name" value="SOR_SNZ"/>
    <property type="match status" value="1"/>
</dbReference>
<proteinExistence type="inferred from homology"/>
<evidence type="ECO:0000313" key="10">
    <source>
        <dbReference type="EMBL" id="KAJ2846434.1"/>
    </source>
</evidence>
<sequence length="274" mass="29565">MPEPSKEQKHITTMRNMTDQFKNGVIVSVETSDHAVLAEKVGALGVEAVANVEAFKKDIAKDIPLIADPATVRDILNSIVLPVIARVRQGHFIEAEVMEASGADAIDEHEVDSKNTDVGIAMDKKNFKIPVFAGAANLKEALTAINQGASLIRTTYNGKYDAPNIDKTVQALNKIVSEINDLAEGKITVASLGSDLEDLAKGVAKNKKLPVPLFADGGIVLPSDAAMMMELGADGVIVSSLVFYVPNPDRRIWSIIKAVTHYNDPSKLIKYVEY</sequence>
<evidence type="ECO:0000313" key="11">
    <source>
        <dbReference type="Proteomes" id="UP001139887"/>
    </source>
</evidence>
<reference evidence="10" key="1">
    <citation type="submission" date="2022-07" db="EMBL/GenBank/DDBJ databases">
        <title>Phylogenomic reconstructions and comparative analyses of Kickxellomycotina fungi.</title>
        <authorList>
            <person name="Reynolds N.K."/>
            <person name="Stajich J.E."/>
            <person name="Barry K."/>
            <person name="Grigoriev I.V."/>
            <person name="Crous P."/>
            <person name="Smith M.E."/>
        </authorList>
    </citation>
    <scope>NUCLEOTIDE SEQUENCE</scope>
    <source>
        <strain evidence="10">NRRL 1566</strain>
    </source>
</reference>